<keyword evidence="4 5" id="KW-0472">Membrane</keyword>
<dbReference type="Pfam" id="PF07298">
    <property type="entry name" value="NnrU"/>
    <property type="match status" value="1"/>
</dbReference>
<name>A0ABV7EFP4_9SPHN</name>
<dbReference type="InterPro" id="IPR009915">
    <property type="entry name" value="NnrU_dom"/>
</dbReference>
<evidence type="ECO:0000256" key="4">
    <source>
        <dbReference type="ARBA" id="ARBA00023136"/>
    </source>
</evidence>
<evidence type="ECO:0000259" key="6">
    <source>
        <dbReference type="Pfam" id="PF07298"/>
    </source>
</evidence>
<evidence type="ECO:0000256" key="2">
    <source>
        <dbReference type="ARBA" id="ARBA00022692"/>
    </source>
</evidence>
<comment type="subcellular location">
    <subcellularLocation>
        <location evidence="1">Membrane</location>
        <topology evidence="1">Multi-pass membrane protein</topology>
    </subcellularLocation>
</comment>
<feature type="transmembrane region" description="Helical" evidence="5">
    <location>
        <begin position="128"/>
        <end position="157"/>
    </location>
</feature>
<sequence length="227" mass="24535">MAMTPELTQLLLANAAFVGSHFAMSHPFRSPMVRVLGASGFLGVYSLVSFALLYWVVQAFQAAPPADLGGSGELGWLLATAITLPAMVLLAGSFAGNPALPDPAGKAKIPVEPRGVFRVTRHPMMWGIGLWAIAHVLLWWSTRTLITASAMGVLALLGAHMQDRKKRALLGDAWAGWQAQTRYWPRLSAFARVGWVWWLAGGAIWLVATFAHMPLGAIPAGVWRWVG</sequence>
<feature type="transmembrane region" description="Helical" evidence="5">
    <location>
        <begin position="35"/>
        <end position="56"/>
    </location>
</feature>
<feature type="transmembrane region" description="Helical" evidence="5">
    <location>
        <begin position="195"/>
        <end position="215"/>
    </location>
</feature>
<keyword evidence="3 5" id="KW-1133">Transmembrane helix</keyword>
<dbReference type="RefSeq" id="WP_336919097.1">
    <property type="nucleotide sequence ID" value="NZ_JBANRN010000008.1"/>
</dbReference>
<accession>A0ABV7EFP4</accession>
<gene>
    <name evidence="7" type="ORF">ACFODK_11320</name>
</gene>
<proteinExistence type="predicted"/>
<feature type="transmembrane region" description="Helical" evidence="5">
    <location>
        <begin position="76"/>
        <end position="95"/>
    </location>
</feature>
<evidence type="ECO:0000256" key="5">
    <source>
        <dbReference type="SAM" id="Phobius"/>
    </source>
</evidence>
<protein>
    <submittedName>
        <fullName evidence="7">NnrU family protein</fullName>
    </submittedName>
</protein>
<reference evidence="8" key="1">
    <citation type="journal article" date="2019" name="Int. J. Syst. Evol. Microbiol.">
        <title>The Global Catalogue of Microorganisms (GCM) 10K type strain sequencing project: providing services to taxonomists for standard genome sequencing and annotation.</title>
        <authorList>
            <consortium name="The Broad Institute Genomics Platform"/>
            <consortium name="The Broad Institute Genome Sequencing Center for Infectious Disease"/>
            <person name="Wu L."/>
            <person name="Ma J."/>
        </authorList>
    </citation>
    <scope>NUCLEOTIDE SEQUENCE [LARGE SCALE GENOMIC DNA]</scope>
    <source>
        <strain evidence="8">KCTC 52606</strain>
    </source>
</reference>
<keyword evidence="2 5" id="KW-0812">Transmembrane</keyword>
<dbReference type="EMBL" id="JBHRSU010000033">
    <property type="protein sequence ID" value="MFC3101478.1"/>
    <property type="molecule type" value="Genomic_DNA"/>
</dbReference>
<dbReference type="Proteomes" id="UP001595378">
    <property type="component" value="Unassembled WGS sequence"/>
</dbReference>
<feature type="domain" description="NnrU" evidence="6">
    <location>
        <begin position="10"/>
        <end position="217"/>
    </location>
</feature>
<dbReference type="Gene3D" id="1.20.120.1630">
    <property type="match status" value="1"/>
</dbReference>
<comment type="caution">
    <text evidence="7">The sequence shown here is derived from an EMBL/GenBank/DDBJ whole genome shotgun (WGS) entry which is preliminary data.</text>
</comment>
<evidence type="ECO:0000256" key="3">
    <source>
        <dbReference type="ARBA" id="ARBA00022989"/>
    </source>
</evidence>
<keyword evidence="8" id="KW-1185">Reference proteome</keyword>
<organism evidence="7 8">
    <name type="scientific">Alteraurantiacibacter lauratis</name>
    <dbReference type="NCBI Taxonomy" id="2054627"/>
    <lineage>
        <taxon>Bacteria</taxon>
        <taxon>Pseudomonadati</taxon>
        <taxon>Pseudomonadota</taxon>
        <taxon>Alphaproteobacteria</taxon>
        <taxon>Sphingomonadales</taxon>
        <taxon>Erythrobacteraceae</taxon>
        <taxon>Alteraurantiacibacter</taxon>
    </lineage>
</organism>
<evidence type="ECO:0000256" key="1">
    <source>
        <dbReference type="ARBA" id="ARBA00004141"/>
    </source>
</evidence>
<evidence type="ECO:0000313" key="7">
    <source>
        <dbReference type="EMBL" id="MFC3101478.1"/>
    </source>
</evidence>
<evidence type="ECO:0000313" key="8">
    <source>
        <dbReference type="Proteomes" id="UP001595378"/>
    </source>
</evidence>